<dbReference type="Gene3D" id="3.30.870.10">
    <property type="entry name" value="Endonuclease Chain A"/>
    <property type="match status" value="2"/>
</dbReference>
<comment type="catalytic activity">
    <reaction evidence="1">
        <text>a 1,2-diacyl-sn-glycero-3-phosphocholine + H2O = a 1,2-diacyl-sn-glycero-3-phosphate + choline + H(+)</text>
        <dbReference type="Rhea" id="RHEA:14445"/>
        <dbReference type="ChEBI" id="CHEBI:15354"/>
        <dbReference type="ChEBI" id="CHEBI:15377"/>
        <dbReference type="ChEBI" id="CHEBI:15378"/>
        <dbReference type="ChEBI" id="CHEBI:57643"/>
        <dbReference type="ChEBI" id="CHEBI:58608"/>
        <dbReference type="EC" id="3.1.4.4"/>
    </reaction>
</comment>
<comment type="similarity">
    <text evidence="2">Belongs to the phospholipase D family.</text>
</comment>
<evidence type="ECO:0000256" key="3">
    <source>
        <dbReference type="ARBA" id="ARBA00012027"/>
    </source>
</evidence>
<dbReference type="GO" id="GO:0006793">
    <property type="term" value="P:phosphorus metabolic process"/>
    <property type="evidence" value="ECO:0007669"/>
    <property type="project" value="UniProtKB-ARBA"/>
</dbReference>
<keyword evidence="6" id="KW-0443">Lipid metabolism</keyword>
<dbReference type="GO" id="GO:0016042">
    <property type="term" value="P:lipid catabolic process"/>
    <property type="evidence" value="ECO:0007669"/>
    <property type="project" value="UniProtKB-KW"/>
</dbReference>
<evidence type="ECO:0000256" key="5">
    <source>
        <dbReference type="ARBA" id="ARBA00022963"/>
    </source>
</evidence>
<dbReference type="PANTHER" id="PTHR43856:SF1">
    <property type="entry name" value="MITOCHONDRIAL CARDIOLIPIN HYDROLASE"/>
    <property type="match status" value="1"/>
</dbReference>
<reference evidence="8 9" key="1">
    <citation type="journal article" date="2015" name="Environ. Microbiol.">
        <title>Methane oxidation coupled to nitrate reduction under hypoxia by the Gammaproteobacterium Methylomonas denitrificans, sp. nov. type strain FJG1.</title>
        <authorList>
            <person name="Kits K.D."/>
            <person name="Klotz M.G."/>
            <person name="Stein L.Y."/>
        </authorList>
    </citation>
    <scope>NUCLEOTIDE SEQUENCE [LARGE SCALE GENOMIC DNA]</scope>
    <source>
        <strain evidence="8 9">FJG1</strain>
    </source>
</reference>
<evidence type="ECO:0000259" key="7">
    <source>
        <dbReference type="PROSITE" id="PS50035"/>
    </source>
</evidence>
<dbReference type="Proteomes" id="UP000030512">
    <property type="component" value="Chromosome"/>
</dbReference>
<dbReference type="AlphaFoldDB" id="A0A126T1S1"/>
<gene>
    <name evidence="8" type="ORF">JT25_005920</name>
</gene>
<dbReference type="KEGG" id="mdn:JT25_005920"/>
<keyword evidence="5" id="KW-0442">Lipid degradation</keyword>
<feature type="domain" description="PLD phosphodiesterase" evidence="7">
    <location>
        <begin position="252"/>
        <end position="284"/>
    </location>
</feature>
<dbReference type="EMBL" id="CP014476">
    <property type="protein sequence ID" value="AMK76032.1"/>
    <property type="molecule type" value="Genomic_DNA"/>
</dbReference>
<sequence length="549" mass="60145">MRSKIEISPNGLQVRAIAGTYVVLLAFTCPKAYCSGLLGFAIRREDHENGEVTWLRGLKRFDLPGDDGYSVSSRYHPIQKFHWGDYTAKPGRNYTYTIHALTGKAGALKTFESVAVQVNCEQPAAIGTKGHAVHFNRSAAASQAFASRFPNLPAGEIVDENARRWLSRGLEEALIAYIDAAKAKQGLHLFLYEFAKDAFFQALKRAKLRKVKLEILYDGLLDSKGDGPSLDALPQIKKYGLKSVCKARTGAGLNISHNKFMVLSDSKGKPVSVWSGSTNFTDSAIYGQSNVGHVISDATAAKQYFDWHQTVWKTPSLPGADSRKVVMGLTQPPADKSAGSHLVLSPRKSTEAISECAEWVTASKRLICFTAPFAMHDELETALAAAPAHVLGLLNTSGVVGKALHDAPNTQLAASAAIDDKSILEVWQGRLLAESKHHAGVHVHTKILLVDPLSENPLVVTGSANFSTNSCKFNDENQLFIVGDTAVADVYLGEFMRMFDHYYFRDYVSWIAKQQKTDPKAGFLDATDQWALRFFDGGEREAARLAFFA</sequence>
<dbReference type="CDD" id="cd09172">
    <property type="entry name" value="PLDc_Nuc_like_unchar1_1"/>
    <property type="match status" value="1"/>
</dbReference>
<evidence type="ECO:0000313" key="9">
    <source>
        <dbReference type="Proteomes" id="UP000030512"/>
    </source>
</evidence>
<evidence type="ECO:0000256" key="6">
    <source>
        <dbReference type="ARBA" id="ARBA00023098"/>
    </source>
</evidence>
<keyword evidence="9" id="KW-1185">Reference proteome</keyword>
<evidence type="ECO:0000256" key="2">
    <source>
        <dbReference type="ARBA" id="ARBA00008664"/>
    </source>
</evidence>
<proteinExistence type="inferred from homology"/>
<dbReference type="InterPro" id="IPR025202">
    <property type="entry name" value="PLD-like_dom"/>
</dbReference>
<dbReference type="GO" id="GO:0016891">
    <property type="term" value="F:RNA endonuclease activity producing 5'-phosphomonoesters, hydrolytic mechanism"/>
    <property type="evidence" value="ECO:0007669"/>
    <property type="project" value="TreeGrafter"/>
</dbReference>
<dbReference type="PANTHER" id="PTHR43856">
    <property type="entry name" value="CARDIOLIPIN HYDROLASE"/>
    <property type="match status" value="1"/>
</dbReference>
<dbReference type="InterPro" id="IPR051406">
    <property type="entry name" value="PLD_domain"/>
</dbReference>
<dbReference type="PROSITE" id="PS50035">
    <property type="entry name" value="PLD"/>
    <property type="match status" value="2"/>
</dbReference>
<dbReference type="STRING" id="1538553.JT25_005920"/>
<dbReference type="EC" id="3.1.4.4" evidence="3"/>
<dbReference type="Pfam" id="PF13091">
    <property type="entry name" value="PLDc_2"/>
    <property type="match status" value="2"/>
</dbReference>
<evidence type="ECO:0000256" key="4">
    <source>
        <dbReference type="ARBA" id="ARBA00022801"/>
    </source>
</evidence>
<name>A0A126T1S1_9GAMM</name>
<keyword evidence="4" id="KW-0378">Hydrolase</keyword>
<dbReference type="OrthoDB" id="9789376at2"/>
<dbReference type="SUPFAM" id="SSF56024">
    <property type="entry name" value="Phospholipase D/nuclease"/>
    <property type="match status" value="2"/>
</dbReference>
<evidence type="ECO:0000256" key="1">
    <source>
        <dbReference type="ARBA" id="ARBA00000798"/>
    </source>
</evidence>
<dbReference type="GO" id="GO:0004630">
    <property type="term" value="F:phospholipase D activity"/>
    <property type="evidence" value="ECO:0007669"/>
    <property type="project" value="UniProtKB-EC"/>
</dbReference>
<dbReference type="RefSeq" id="WP_036274347.1">
    <property type="nucleotide sequence ID" value="NZ_CP014476.1"/>
</dbReference>
<evidence type="ECO:0000313" key="8">
    <source>
        <dbReference type="EMBL" id="AMK76032.1"/>
    </source>
</evidence>
<organism evidence="8 9">
    <name type="scientific">Methylomonas denitrificans</name>
    <dbReference type="NCBI Taxonomy" id="1538553"/>
    <lineage>
        <taxon>Bacteria</taxon>
        <taxon>Pseudomonadati</taxon>
        <taxon>Pseudomonadota</taxon>
        <taxon>Gammaproteobacteria</taxon>
        <taxon>Methylococcales</taxon>
        <taxon>Methylococcaceae</taxon>
        <taxon>Methylomonas</taxon>
    </lineage>
</organism>
<dbReference type="InterPro" id="IPR001736">
    <property type="entry name" value="PLipase_D/transphosphatidylase"/>
</dbReference>
<feature type="domain" description="PLD phosphodiesterase" evidence="7">
    <location>
        <begin position="444"/>
        <end position="470"/>
    </location>
</feature>
<protein>
    <recommendedName>
        <fullName evidence="3">phospholipase D</fullName>
        <ecNumber evidence="3">3.1.4.4</ecNumber>
    </recommendedName>
</protein>
<accession>A0A126T1S1</accession>